<dbReference type="OrthoDB" id="2384193at2759"/>
<dbReference type="EMBL" id="PJQM01001269">
    <property type="protein sequence ID" value="RCI02761.1"/>
    <property type="molecule type" value="Genomic_DNA"/>
</dbReference>
<feature type="transmembrane region" description="Helical" evidence="1">
    <location>
        <begin position="98"/>
        <end position="119"/>
    </location>
</feature>
<dbReference type="STRING" id="4846.A0A367KKU5"/>
<keyword evidence="1" id="KW-0812">Transmembrane</keyword>
<name>A0A367KKU5_RHIST</name>
<organism evidence="2 3">
    <name type="scientific">Rhizopus stolonifer</name>
    <name type="common">Rhizopus nigricans</name>
    <dbReference type="NCBI Taxonomy" id="4846"/>
    <lineage>
        <taxon>Eukaryota</taxon>
        <taxon>Fungi</taxon>
        <taxon>Fungi incertae sedis</taxon>
        <taxon>Mucoromycota</taxon>
        <taxon>Mucoromycotina</taxon>
        <taxon>Mucoromycetes</taxon>
        <taxon>Mucorales</taxon>
        <taxon>Mucorineae</taxon>
        <taxon>Rhizopodaceae</taxon>
        <taxon>Rhizopus</taxon>
    </lineage>
</organism>
<protein>
    <submittedName>
        <fullName evidence="2">Uncharacterized protein</fullName>
    </submittedName>
</protein>
<feature type="transmembrane region" description="Helical" evidence="1">
    <location>
        <begin position="177"/>
        <end position="195"/>
    </location>
</feature>
<evidence type="ECO:0000313" key="3">
    <source>
        <dbReference type="Proteomes" id="UP000253551"/>
    </source>
</evidence>
<accession>A0A367KKU5</accession>
<feature type="transmembrane region" description="Helical" evidence="1">
    <location>
        <begin position="131"/>
        <end position="150"/>
    </location>
</feature>
<evidence type="ECO:0000256" key="1">
    <source>
        <dbReference type="SAM" id="Phobius"/>
    </source>
</evidence>
<keyword evidence="1" id="KW-0472">Membrane</keyword>
<dbReference type="Proteomes" id="UP000253551">
    <property type="component" value="Unassembled WGS sequence"/>
</dbReference>
<evidence type="ECO:0000313" key="2">
    <source>
        <dbReference type="EMBL" id="RCI02761.1"/>
    </source>
</evidence>
<sequence>MTHLSDFSYLLIMQTVWDMTSTWIKYSESFIQVPQTDTFVSKPFVYWTSNHQQVAMAIDYVECVTLSLQTGIFFLLQCFWNYLSNTVAKKSFMSSWEFRFYIFWALGSMAIFPILQWYYRDDVNKREAVPQLAYSIETFFAALLGIRSHFRFRRIIQMTRNKGSVAITGKIGYFKDMNLFMTSVLFLMSISLGILCVDGLTSGQIINSNKFATDLLTGNFDTCIIFLWIIGISIFHPRRSTDEISASGFSKSLTDVENKSAEKNQRVAQFVDNGPSFLRPMSPVQVDYPPNVFPKQYNIPSHEFQRSQEFHRPQEFPMQTMNSHDFEYEKDLEDSTWPKQFH</sequence>
<keyword evidence="1" id="KW-1133">Transmembrane helix</keyword>
<reference evidence="2 3" key="1">
    <citation type="journal article" date="2018" name="G3 (Bethesda)">
        <title>Phylogenetic and Phylogenomic Definition of Rhizopus Species.</title>
        <authorList>
            <person name="Gryganskyi A.P."/>
            <person name="Golan J."/>
            <person name="Dolatabadi S."/>
            <person name="Mondo S."/>
            <person name="Robb S."/>
            <person name="Idnurm A."/>
            <person name="Muszewska A."/>
            <person name="Steczkiewicz K."/>
            <person name="Masonjones S."/>
            <person name="Liao H.L."/>
            <person name="Gajdeczka M.T."/>
            <person name="Anike F."/>
            <person name="Vuek A."/>
            <person name="Anishchenko I.M."/>
            <person name="Voigt K."/>
            <person name="de Hoog G.S."/>
            <person name="Smith M.E."/>
            <person name="Heitman J."/>
            <person name="Vilgalys R."/>
            <person name="Stajich J.E."/>
        </authorList>
    </citation>
    <scope>NUCLEOTIDE SEQUENCE [LARGE SCALE GENOMIC DNA]</scope>
    <source>
        <strain evidence="2 3">LSU 92-RS-03</strain>
    </source>
</reference>
<keyword evidence="3" id="KW-1185">Reference proteome</keyword>
<gene>
    <name evidence="2" type="ORF">CU098_008838</name>
</gene>
<comment type="caution">
    <text evidence="2">The sequence shown here is derived from an EMBL/GenBank/DDBJ whole genome shotgun (WGS) entry which is preliminary data.</text>
</comment>
<feature type="transmembrane region" description="Helical" evidence="1">
    <location>
        <begin position="215"/>
        <end position="235"/>
    </location>
</feature>
<proteinExistence type="predicted"/>
<dbReference type="AlphaFoldDB" id="A0A367KKU5"/>